<gene>
    <name evidence="1" type="ORF">GTC17253_06790</name>
</gene>
<proteinExistence type="predicted"/>
<protein>
    <submittedName>
        <fullName evidence="1">Uncharacterized protein</fullName>
    </submittedName>
</protein>
<evidence type="ECO:0000313" key="1">
    <source>
        <dbReference type="EMBL" id="BFO70713.1"/>
    </source>
</evidence>
<dbReference type="AlphaFoldDB" id="A0AB33IMF6"/>
<name>A0AB33IMF6_9BACT</name>
<sequence>MITYTYTLDRYDFFEEALHNIGVGDTIWYTQEYKIPNTIIKHLKKYDIKKLIEKREYFNPSKHTPSIVDEFTIVHCNGKESKVWISCPDTPGNHNVASQLYKLLSAHCCIGNPAIPIPPITEVHFRK</sequence>
<reference evidence="1" key="1">
    <citation type="submission" date="2024-07" db="EMBL/GenBank/DDBJ databases">
        <title>Complete genome sequence of Prevotella sp. YM-2024 GTC17253.</title>
        <authorList>
            <person name="Hayashi M."/>
            <person name="Muto Y."/>
            <person name="Tanaka K."/>
            <person name="Niwa H."/>
        </authorList>
    </citation>
    <scope>NUCLEOTIDE SEQUENCE</scope>
    <source>
        <strain evidence="1">GTC17253</strain>
    </source>
</reference>
<accession>A0AB33IMF6</accession>
<organism evidence="1">
    <name type="scientific">Prevotella sp. GTC17253</name>
    <dbReference type="NCBI Taxonomy" id="3236793"/>
    <lineage>
        <taxon>Bacteria</taxon>
        <taxon>Pseudomonadati</taxon>
        <taxon>Bacteroidota</taxon>
        <taxon>Bacteroidia</taxon>
        <taxon>Bacteroidales</taxon>
        <taxon>Prevotellaceae</taxon>
        <taxon>Prevotella</taxon>
    </lineage>
</organism>
<dbReference type="EMBL" id="AP035785">
    <property type="protein sequence ID" value="BFO70713.1"/>
    <property type="molecule type" value="Genomic_DNA"/>
</dbReference>